<accession>A0ABP1D531</accession>
<dbReference type="Pfam" id="PF05205">
    <property type="entry name" value="COMPASS-Shg1"/>
    <property type="match status" value="1"/>
</dbReference>
<feature type="region of interest" description="Disordered" evidence="1">
    <location>
        <begin position="114"/>
        <end position="236"/>
    </location>
</feature>
<keyword evidence="4" id="KW-1185">Reference proteome</keyword>
<evidence type="ECO:0000256" key="1">
    <source>
        <dbReference type="SAM" id="MobiDB-lite"/>
    </source>
</evidence>
<protein>
    <recommendedName>
        <fullName evidence="2">BOD1/SHG1 domain-containing protein</fullName>
    </recommendedName>
</protein>
<evidence type="ECO:0000313" key="4">
    <source>
        <dbReference type="Proteomes" id="UP001497453"/>
    </source>
</evidence>
<name>A0ABP1D531_9APHY</name>
<dbReference type="Proteomes" id="UP001497453">
    <property type="component" value="Chromosome 2"/>
</dbReference>
<feature type="domain" description="BOD1/SHG1" evidence="2">
    <location>
        <begin position="8"/>
        <end position="98"/>
    </location>
</feature>
<feature type="compositionally biased region" description="Polar residues" evidence="1">
    <location>
        <begin position="145"/>
        <end position="168"/>
    </location>
</feature>
<dbReference type="InterPro" id="IPR055264">
    <property type="entry name" value="BOD1/SHG1_dom"/>
</dbReference>
<reference evidence="4" key="1">
    <citation type="submission" date="2024-04" db="EMBL/GenBank/DDBJ databases">
        <authorList>
            <person name="Shaw F."/>
            <person name="Minotto A."/>
        </authorList>
    </citation>
    <scope>NUCLEOTIDE SEQUENCE [LARGE SCALE GENOMIC DNA]</scope>
</reference>
<feature type="compositionally biased region" description="Low complexity" evidence="1">
    <location>
        <begin position="115"/>
        <end position="125"/>
    </location>
</feature>
<feature type="compositionally biased region" description="Basic and acidic residues" evidence="1">
    <location>
        <begin position="220"/>
        <end position="230"/>
    </location>
</feature>
<organism evidence="3 4">
    <name type="scientific">Somion occarium</name>
    <dbReference type="NCBI Taxonomy" id="3059160"/>
    <lineage>
        <taxon>Eukaryota</taxon>
        <taxon>Fungi</taxon>
        <taxon>Dikarya</taxon>
        <taxon>Basidiomycota</taxon>
        <taxon>Agaricomycotina</taxon>
        <taxon>Agaricomycetes</taxon>
        <taxon>Polyporales</taxon>
        <taxon>Cerrenaceae</taxon>
        <taxon>Somion</taxon>
    </lineage>
</organism>
<proteinExistence type="predicted"/>
<evidence type="ECO:0000259" key="2">
    <source>
        <dbReference type="Pfam" id="PF05205"/>
    </source>
</evidence>
<sequence length="236" mass="25704">MRISEPSQLVDEFKKSGEFDRLRRELLSQFRDGNSMASLVTQVEDIVKRQLVSDQKLQYMSDAVAYRELLQEVDRYPVVERAAGGVTTLADPAFISSIQEELSDLLLENRHPGTSKKSLAAASTSRHYVPSYQDNDHKHGAGHSHSYTSQVSDASPPNQQGQLPQATETNDDPPEDDNHGLSFDSEHTPMGKTLAISDTSPGRVGAAAEASAPAQTIVESPRDIPVHEDGPPIGST</sequence>
<evidence type="ECO:0000313" key="3">
    <source>
        <dbReference type="EMBL" id="CAL1702172.1"/>
    </source>
</evidence>
<dbReference type="EMBL" id="OZ037945">
    <property type="protein sequence ID" value="CAL1702172.1"/>
    <property type="molecule type" value="Genomic_DNA"/>
</dbReference>
<gene>
    <name evidence="3" type="ORF">GFSPODELE1_LOCUS3914</name>
</gene>
<feature type="compositionally biased region" description="Basic and acidic residues" evidence="1">
    <location>
        <begin position="176"/>
        <end position="189"/>
    </location>
</feature>